<dbReference type="Pfam" id="PF00008">
    <property type="entry name" value="EGF"/>
    <property type="match status" value="1"/>
</dbReference>
<dbReference type="SMART" id="SM00327">
    <property type="entry name" value="VWA"/>
    <property type="match status" value="1"/>
</dbReference>
<feature type="domain" description="VWFA" evidence="3">
    <location>
        <begin position="54"/>
        <end position="169"/>
    </location>
</feature>
<feature type="disulfide bond" evidence="1">
    <location>
        <begin position="170"/>
        <end position="187"/>
    </location>
</feature>
<dbReference type="InterPro" id="IPR002035">
    <property type="entry name" value="VWF_A"/>
</dbReference>
<dbReference type="Gene3D" id="3.40.50.410">
    <property type="entry name" value="von Willebrand factor, type A domain"/>
    <property type="match status" value="2"/>
</dbReference>
<accession>A0A8W8KZ95</accession>
<dbReference type="EnsemblMetazoa" id="G25215.2">
    <property type="protein sequence ID" value="G25215.2:cds"/>
    <property type="gene ID" value="G25215"/>
</dbReference>
<dbReference type="PROSITE" id="PS50234">
    <property type="entry name" value="VWFA"/>
    <property type="match status" value="2"/>
</dbReference>
<dbReference type="PROSITE" id="PS00022">
    <property type="entry name" value="EGF_1"/>
    <property type="match status" value="1"/>
</dbReference>
<dbReference type="Pfam" id="PF00092">
    <property type="entry name" value="VWA"/>
    <property type="match status" value="2"/>
</dbReference>
<dbReference type="SUPFAM" id="SSF57196">
    <property type="entry name" value="EGF/Laminin"/>
    <property type="match status" value="1"/>
</dbReference>
<dbReference type="InterPro" id="IPR036465">
    <property type="entry name" value="vWFA_dom_sf"/>
</dbReference>
<keyword evidence="5" id="KW-1185">Reference proteome</keyword>
<name>A0A8W8KZ95_MAGGI</name>
<protein>
    <submittedName>
        <fullName evidence="4">Uncharacterized protein</fullName>
    </submittedName>
</protein>
<keyword evidence="1" id="KW-1015">Disulfide bond</keyword>
<feature type="domain" description="VWFA" evidence="3">
    <location>
        <begin position="227"/>
        <end position="334"/>
    </location>
</feature>
<dbReference type="InterPro" id="IPR050525">
    <property type="entry name" value="ECM_Assembly_Org"/>
</dbReference>
<dbReference type="Proteomes" id="UP000005408">
    <property type="component" value="Unassembled WGS sequence"/>
</dbReference>
<evidence type="ECO:0000313" key="5">
    <source>
        <dbReference type="Proteomes" id="UP000005408"/>
    </source>
</evidence>
<proteinExistence type="predicted"/>
<dbReference type="SUPFAM" id="SSF53300">
    <property type="entry name" value="vWA-like"/>
    <property type="match status" value="2"/>
</dbReference>
<organism evidence="4 5">
    <name type="scientific">Magallana gigas</name>
    <name type="common">Pacific oyster</name>
    <name type="synonym">Crassostrea gigas</name>
    <dbReference type="NCBI Taxonomy" id="29159"/>
    <lineage>
        <taxon>Eukaryota</taxon>
        <taxon>Metazoa</taxon>
        <taxon>Spiralia</taxon>
        <taxon>Lophotrochozoa</taxon>
        <taxon>Mollusca</taxon>
        <taxon>Bivalvia</taxon>
        <taxon>Autobranchia</taxon>
        <taxon>Pteriomorphia</taxon>
        <taxon>Ostreida</taxon>
        <taxon>Ostreoidea</taxon>
        <taxon>Ostreidae</taxon>
        <taxon>Magallana</taxon>
    </lineage>
</organism>
<dbReference type="PROSITE" id="PS50026">
    <property type="entry name" value="EGF_3"/>
    <property type="match status" value="1"/>
</dbReference>
<feature type="domain" description="EGF-like" evidence="2">
    <location>
        <begin position="159"/>
        <end position="199"/>
    </location>
</feature>
<dbReference type="InterPro" id="IPR000742">
    <property type="entry name" value="EGF"/>
</dbReference>
<dbReference type="AlphaFoldDB" id="A0A8W8KZ95"/>
<sequence>MSYLCNENTACSDNPCQNNVYGNVADIAFLVDASGSVGLDNVDKMKDSDPQLGFHLDSFFTKKDINNAISAMQYRYGSTNTAAGLKMVRQEIFNIRNGDRSNVPNTLIMITDGNSNVNSIDTIPDTPGSKRLLGHQLIGTSRSRKCSFQQIIFTGYGMNKDICDTNEIKCKHGGRCVATAVTGSFRCECIQGFTGEFCEIACPSSFGRNSDLNGLKSAVAGVRFKPGGTNTALALRTAHGLLQNDYGARRSAQDVVILVTDEASNIDAQETLPAAKELKDAGTHVIAIGMDLDTAGRAAAQEVKDIASSDDRAMNKLNSYSALKGIESDVINQMCEFGRNGRK</sequence>
<evidence type="ECO:0000313" key="4">
    <source>
        <dbReference type="EnsemblMetazoa" id="G25215.2:cds"/>
    </source>
</evidence>
<dbReference type="CDD" id="cd00054">
    <property type="entry name" value="EGF_CA"/>
    <property type="match status" value="1"/>
</dbReference>
<keyword evidence="1" id="KW-0245">EGF-like domain</keyword>
<evidence type="ECO:0000259" key="3">
    <source>
        <dbReference type="PROSITE" id="PS50234"/>
    </source>
</evidence>
<reference evidence="4" key="1">
    <citation type="submission" date="2022-08" db="UniProtKB">
        <authorList>
            <consortium name="EnsemblMetazoa"/>
        </authorList>
    </citation>
    <scope>IDENTIFICATION</scope>
    <source>
        <strain evidence="4">05x7-T-G4-1.051#20</strain>
    </source>
</reference>
<dbReference type="SMART" id="SM00181">
    <property type="entry name" value="EGF"/>
    <property type="match status" value="1"/>
</dbReference>
<evidence type="ECO:0000259" key="2">
    <source>
        <dbReference type="PROSITE" id="PS50026"/>
    </source>
</evidence>
<comment type="caution">
    <text evidence="1">Lacks conserved residue(s) required for the propagation of feature annotation.</text>
</comment>
<feature type="disulfide bond" evidence="1">
    <location>
        <begin position="189"/>
        <end position="198"/>
    </location>
</feature>
<dbReference type="PANTHER" id="PTHR24020:SF84">
    <property type="entry name" value="VWFA DOMAIN-CONTAINING PROTEIN"/>
    <property type="match status" value="1"/>
</dbReference>
<dbReference type="Gene3D" id="2.10.25.10">
    <property type="entry name" value="Laminin"/>
    <property type="match status" value="1"/>
</dbReference>
<dbReference type="PANTHER" id="PTHR24020">
    <property type="entry name" value="COLLAGEN ALPHA"/>
    <property type="match status" value="1"/>
</dbReference>
<evidence type="ECO:0000256" key="1">
    <source>
        <dbReference type="PROSITE-ProRule" id="PRU00076"/>
    </source>
</evidence>